<feature type="compositionally biased region" description="Basic and acidic residues" evidence="4">
    <location>
        <begin position="51"/>
        <end position="64"/>
    </location>
</feature>
<dbReference type="SUPFAM" id="SSF48366">
    <property type="entry name" value="Ras GEF"/>
    <property type="match status" value="1"/>
</dbReference>
<evidence type="ECO:0000256" key="3">
    <source>
        <dbReference type="PROSITE-ProRule" id="PRU00168"/>
    </source>
</evidence>
<dbReference type="InterPro" id="IPR001895">
    <property type="entry name" value="RASGEF_cat_dom"/>
</dbReference>
<feature type="compositionally biased region" description="Low complexity" evidence="4">
    <location>
        <begin position="400"/>
        <end position="413"/>
    </location>
</feature>
<feature type="domain" description="Ras-GEF" evidence="5">
    <location>
        <begin position="860"/>
        <end position="1084"/>
    </location>
</feature>
<feature type="domain" description="N-terminal Ras-GEF" evidence="6">
    <location>
        <begin position="708"/>
        <end position="830"/>
    </location>
</feature>
<keyword evidence="1 3" id="KW-0344">Guanine-nucleotide releasing factor</keyword>
<feature type="compositionally biased region" description="Basic and acidic residues" evidence="4">
    <location>
        <begin position="304"/>
        <end position="316"/>
    </location>
</feature>
<dbReference type="Pfam" id="PF00618">
    <property type="entry name" value="RasGEF_N"/>
    <property type="match status" value="1"/>
</dbReference>
<dbReference type="SMART" id="SM00147">
    <property type="entry name" value="RasGEF"/>
    <property type="match status" value="1"/>
</dbReference>
<dbReference type="GO" id="GO:0005085">
    <property type="term" value="F:guanyl-nucleotide exchange factor activity"/>
    <property type="evidence" value="ECO:0007669"/>
    <property type="project" value="UniProtKB-KW"/>
</dbReference>
<evidence type="ECO:0000259" key="6">
    <source>
        <dbReference type="PROSITE" id="PS50212"/>
    </source>
</evidence>
<feature type="compositionally biased region" description="Acidic residues" evidence="4">
    <location>
        <begin position="679"/>
        <end position="688"/>
    </location>
</feature>
<gene>
    <name evidence="8" type="primary">rapgef1b</name>
</gene>
<reference evidence="8" key="1">
    <citation type="submission" date="2025-08" db="UniProtKB">
        <authorList>
            <consortium name="RefSeq"/>
        </authorList>
    </citation>
    <scope>IDENTIFICATION</scope>
</reference>
<dbReference type="PANTHER" id="PTHR23113">
    <property type="entry name" value="GUANINE NUCLEOTIDE EXCHANGE FACTOR"/>
    <property type="match status" value="1"/>
</dbReference>
<dbReference type="Proteomes" id="UP000694891">
    <property type="component" value="Unplaced"/>
</dbReference>
<feature type="region of interest" description="Disordered" evidence="4">
    <location>
        <begin position="588"/>
        <end position="624"/>
    </location>
</feature>
<dbReference type="PROSITE" id="PS50009">
    <property type="entry name" value="RASGEF_CAT"/>
    <property type="match status" value="1"/>
</dbReference>
<organism evidence="7 8">
    <name type="scientific">Stegastes partitus</name>
    <name type="common">bicolor damselfish</name>
    <dbReference type="NCBI Taxonomy" id="144197"/>
    <lineage>
        <taxon>Eukaryota</taxon>
        <taxon>Metazoa</taxon>
        <taxon>Chordata</taxon>
        <taxon>Craniata</taxon>
        <taxon>Vertebrata</taxon>
        <taxon>Euteleostomi</taxon>
        <taxon>Actinopterygii</taxon>
        <taxon>Neopterygii</taxon>
        <taxon>Teleostei</taxon>
        <taxon>Neoteleostei</taxon>
        <taxon>Acanthomorphata</taxon>
        <taxon>Ovalentaria</taxon>
        <taxon>Pomacentridae</taxon>
        <taxon>Stegastes</taxon>
    </lineage>
</organism>
<evidence type="ECO:0000256" key="2">
    <source>
        <dbReference type="ARBA" id="ARBA00083313"/>
    </source>
</evidence>
<dbReference type="CDD" id="cd00155">
    <property type="entry name" value="RasGEF"/>
    <property type="match status" value="1"/>
</dbReference>
<dbReference type="CDD" id="cd06224">
    <property type="entry name" value="REM"/>
    <property type="match status" value="1"/>
</dbReference>
<dbReference type="InterPro" id="IPR000651">
    <property type="entry name" value="Ras-like_Gua-exchang_fac_N"/>
</dbReference>
<feature type="compositionally biased region" description="Basic and acidic residues" evidence="4">
    <location>
        <begin position="664"/>
        <end position="674"/>
    </location>
</feature>
<dbReference type="Gene3D" id="1.10.840.10">
    <property type="entry name" value="Ras guanine-nucleotide exchange factors catalytic domain"/>
    <property type="match status" value="1"/>
</dbReference>
<feature type="compositionally biased region" description="Polar residues" evidence="4">
    <location>
        <begin position="348"/>
        <end position="371"/>
    </location>
</feature>
<dbReference type="Pfam" id="PF00617">
    <property type="entry name" value="RasGEF"/>
    <property type="match status" value="1"/>
</dbReference>
<feature type="compositionally biased region" description="Pro residues" evidence="4">
    <location>
        <begin position="185"/>
        <end position="194"/>
    </location>
</feature>
<dbReference type="PROSITE" id="PS00720">
    <property type="entry name" value="RASGEF"/>
    <property type="match status" value="1"/>
</dbReference>
<accession>A0A9Y4K6F9</accession>
<evidence type="ECO:0000259" key="5">
    <source>
        <dbReference type="PROSITE" id="PS50009"/>
    </source>
</evidence>
<dbReference type="CTD" id="394101"/>
<dbReference type="InterPro" id="IPR023578">
    <property type="entry name" value="Ras_GEF_dom_sf"/>
</dbReference>
<feature type="region of interest" description="Disordered" evidence="4">
    <location>
        <begin position="650"/>
        <end position="688"/>
    </location>
</feature>
<dbReference type="FunFam" id="1.10.840.10:FF:000009">
    <property type="entry name" value="rap guanine nucleotide exchange factor 1"/>
    <property type="match status" value="1"/>
</dbReference>
<dbReference type="InterPro" id="IPR036964">
    <property type="entry name" value="RASGEF_cat_dom_sf"/>
</dbReference>
<evidence type="ECO:0000313" key="7">
    <source>
        <dbReference type="Proteomes" id="UP000694891"/>
    </source>
</evidence>
<evidence type="ECO:0000256" key="4">
    <source>
        <dbReference type="SAM" id="MobiDB-lite"/>
    </source>
</evidence>
<feature type="region of interest" description="Disordered" evidence="4">
    <location>
        <begin position="20"/>
        <end position="64"/>
    </location>
</feature>
<protein>
    <recommendedName>
        <fullName evidence="2">CRK SH3-binding GNRP</fullName>
    </recommendedName>
</protein>
<dbReference type="RefSeq" id="XP_008287553.1">
    <property type="nucleotide sequence ID" value="XM_008289331.1"/>
</dbReference>
<feature type="compositionally biased region" description="Low complexity" evidence="4">
    <location>
        <begin position="282"/>
        <end position="296"/>
    </location>
</feature>
<evidence type="ECO:0000313" key="8">
    <source>
        <dbReference type="RefSeq" id="XP_008287553.1"/>
    </source>
</evidence>
<dbReference type="PANTHER" id="PTHR23113:SF224">
    <property type="entry name" value="RAP GUANINE NUCLEOTIDE EXCHANGE FACTOR 1"/>
    <property type="match status" value="1"/>
</dbReference>
<keyword evidence="7" id="KW-1185">Reference proteome</keyword>
<proteinExistence type="predicted"/>
<dbReference type="SMART" id="SM00229">
    <property type="entry name" value="RasGEFN"/>
    <property type="match status" value="1"/>
</dbReference>
<dbReference type="PROSITE" id="PS50212">
    <property type="entry name" value="RASGEF_NTER"/>
    <property type="match status" value="1"/>
</dbReference>
<evidence type="ECO:0000256" key="1">
    <source>
        <dbReference type="ARBA" id="ARBA00022658"/>
    </source>
</evidence>
<dbReference type="Gene3D" id="1.20.870.10">
    <property type="entry name" value="Son of sevenless (SoS) protein Chain: S domain 1"/>
    <property type="match status" value="1"/>
</dbReference>
<sequence length="1097" mass="123689">MSRKIESKQDSQRSHLSTFTMILKDKFHSPKIKRTPSKKGKQLQPEPAAKSTEKPANKKVSRLEEHEKEVVSALRYFKTIVDKMVVEKKVLEMLPGSASKVLEAILPLVQVEARIQHSSALSSCHSRVYQSLANLIRWADQVMLDGIDLEDKENVASVTTVIKAVLDGVKELVKLTIEKQEQPSPTTPNKPAPPATTAESSVSSEMPLIDREQEVSNKPAPAATPAEAAPEIPDEDVAPPKPPLPEAKMAELRAQLSADAGQRRPSQKENPPPALPPKKRQSAPSPTPVAVVAPMSRGSSLPCSDHRQEYEQEFLQRRFSGGSHSYGGDSPRLSPCSSMGKLSKSDEQLSSMEQDSGQCSRNTSCETLDNTENYDPDYDFLHQDLSAGDNLPPIPVGGCLSPLPESHSESSSPVPGQHPTHPRFSAPPTQQPEYWTPQPNQTNPLQSSRISAPPALPLKKRRSTQTSPFPDGGSRVLYERYPSQYDNLSEEELHPTPPFPLFTPISPMPQTNGGMFVAQYVASENADVPASPPPLPEKKSRHILQYMQFVEDYSEPQPSVFYQMPQSESIYEQRNKRFQEVYGFNDSFSSTDSVHEPLQPPALPPKQRQLSESANDEGGEGEYVNLYSSSQANGELPLPLRETIAADDVLQDPAPQTPSTNNKEGLDKERRQKSTESAGSDEEDVDELSLIDHKEIMSRITLKQENDDGPDVRAGSGDILLVHATETDRKDLVLYCEAFLTTYRTFITPEDLIKKLHYRYTTFCHSPDTVKKRVSKNTFFVLVRVVDELCLVELTEDILKQLMDLVFTLVCNGELSLARVLRKNILDKVEQKKLLRYTNSLKPLAARGVSARPGTLHDFRSHEIADQLTLLDAELFYKIEIPEVLLWAKEQNEEKSPNLTQFTEHFNNMSYWVRSLIIQQEKAQDREKLLLKFIKIMKHLRKLNNFNSYLAILSALDSAPIRRLEWQKQTSEGLEEYCTLIDSSSSFRAYRAALAEVEPPCIPYLGLILQDLTFVHLGNPDLIDGKVNFSKRWQQFNILDSMRRFQQVHYELKRNEDIVSFFNDFSDHLAEEALWELSLKIKPRNIARRKTDREEKT</sequence>
<dbReference type="InterPro" id="IPR019804">
    <property type="entry name" value="Ras_G-nucl-exch_fac_CS"/>
</dbReference>
<name>A0A9Y4K6F9_9TELE</name>
<dbReference type="AlphaFoldDB" id="A0A9Y4K6F9"/>
<dbReference type="GO" id="GO:0007265">
    <property type="term" value="P:Ras protein signal transduction"/>
    <property type="evidence" value="ECO:0007669"/>
    <property type="project" value="TreeGrafter"/>
</dbReference>
<feature type="compositionally biased region" description="Polar residues" evidence="4">
    <location>
        <begin position="427"/>
        <end position="450"/>
    </location>
</feature>
<feature type="compositionally biased region" description="Low complexity" evidence="4">
    <location>
        <begin position="219"/>
        <end position="231"/>
    </location>
</feature>
<feature type="compositionally biased region" description="Basic residues" evidence="4">
    <location>
        <begin position="29"/>
        <end position="41"/>
    </location>
</feature>
<dbReference type="InterPro" id="IPR008937">
    <property type="entry name" value="Ras-like_GEF"/>
</dbReference>
<dbReference type="GO" id="GO:0005886">
    <property type="term" value="C:plasma membrane"/>
    <property type="evidence" value="ECO:0007669"/>
    <property type="project" value="TreeGrafter"/>
</dbReference>
<feature type="region of interest" description="Disordered" evidence="4">
    <location>
        <begin position="177"/>
        <end position="477"/>
    </location>
</feature>